<reference evidence="3 4" key="1">
    <citation type="submission" date="2024-10" db="EMBL/GenBank/DDBJ databases">
        <title>The Natural Products Discovery Center: Release of the First 8490 Sequenced Strains for Exploring Actinobacteria Biosynthetic Diversity.</title>
        <authorList>
            <person name="Kalkreuter E."/>
            <person name="Kautsar S.A."/>
            <person name="Yang D."/>
            <person name="Bader C.D."/>
            <person name="Teijaro C.N."/>
            <person name="Fluegel L."/>
            <person name="Davis C.M."/>
            <person name="Simpson J.R."/>
            <person name="Lauterbach L."/>
            <person name="Steele A.D."/>
            <person name="Gui C."/>
            <person name="Meng S."/>
            <person name="Li G."/>
            <person name="Viehrig K."/>
            <person name="Ye F."/>
            <person name="Su P."/>
            <person name="Kiefer A.F."/>
            <person name="Nichols A."/>
            <person name="Cepeda A.J."/>
            <person name="Yan W."/>
            <person name="Fan B."/>
            <person name="Jiang Y."/>
            <person name="Adhikari A."/>
            <person name="Zheng C.-J."/>
            <person name="Schuster L."/>
            <person name="Cowan T.M."/>
            <person name="Smanski M.J."/>
            <person name="Chevrette M.G."/>
            <person name="De Carvalho L.P.S."/>
            <person name="Shen B."/>
        </authorList>
    </citation>
    <scope>NUCLEOTIDE SEQUENCE [LARGE SCALE GENOMIC DNA]</scope>
    <source>
        <strain evidence="3 4">NPDC002173</strain>
    </source>
</reference>
<dbReference type="PROSITE" id="PS50967">
    <property type="entry name" value="HRDC"/>
    <property type="match status" value="1"/>
</dbReference>
<dbReference type="Proteomes" id="UP001602013">
    <property type="component" value="Unassembled WGS sequence"/>
</dbReference>
<evidence type="ECO:0000313" key="3">
    <source>
        <dbReference type="EMBL" id="MFF3669010.1"/>
    </source>
</evidence>
<dbReference type="InterPro" id="IPR044876">
    <property type="entry name" value="HRDC_dom_sf"/>
</dbReference>
<protein>
    <submittedName>
        <fullName evidence="3">HRDC domain-containing protein</fullName>
    </submittedName>
</protein>
<dbReference type="SUPFAM" id="SSF53098">
    <property type="entry name" value="Ribonuclease H-like"/>
    <property type="match status" value="1"/>
</dbReference>
<dbReference type="InterPro" id="IPR051086">
    <property type="entry name" value="RNase_D-like"/>
</dbReference>
<dbReference type="InterPro" id="IPR010997">
    <property type="entry name" value="HRDC-like_sf"/>
</dbReference>
<dbReference type="PANTHER" id="PTHR47649">
    <property type="entry name" value="RIBONUCLEASE D"/>
    <property type="match status" value="1"/>
</dbReference>
<dbReference type="Pfam" id="PF01612">
    <property type="entry name" value="DNA_pol_A_exo1"/>
    <property type="match status" value="1"/>
</dbReference>
<feature type="region of interest" description="Disordered" evidence="1">
    <location>
        <begin position="295"/>
        <end position="318"/>
    </location>
</feature>
<dbReference type="InterPro" id="IPR002562">
    <property type="entry name" value="3'-5'_exonuclease_dom"/>
</dbReference>
<dbReference type="SUPFAM" id="SSF47819">
    <property type="entry name" value="HRDC-like"/>
    <property type="match status" value="1"/>
</dbReference>
<evidence type="ECO:0000259" key="2">
    <source>
        <dbReference type="PROSITE" id="PS50967"/>
    </source>
</evidence>
<feature type="compositionally biased region" description="Pro residues" evidence="1">
    <location>
        <begin position="301"/>
        <end position="316"/>
    </location>
</feature>
<evidence type="ECO:0000256" key="1">
    <source>
        <dbReference type="SAM" id="MobiDB-lite"/>
    </source>
</evidence>
<dbReference type="SMART" id="SM00341">
    <property type="entry name" value="HRDC"/>
    <property type="match status" value="1"/>
</dbReference>
<dbReference type="InterPro" id="IPR002121">
    <property type="entry name" value="HRDC_dom"/>
</dbReference>
<feature type="domain" description="HRDC" evidence="2">
    <location>
        <begin position="222"/>
        <end position="302"/>
    </location>
</feature>
<evidence type="ECO:0000313" key="4">
    <source>
        <dbReference type="Proteomes" id="UP001602013"/>
    </source>
</evidence>
<dbReference type="Pfam" id="PF18305">
    <property type="entry name" value="DNA_pol_A_exoN"/>
    <property type="match status" value="1"/>
</dbReference>
<gene>
    <name evidence="3" type="ORF">ACFYXI_25825</name>
</gene>
<dbReference type="PANTHER" id="PTHR47649:SF1">
    <property type="entry name" value="RIBONUCLEASE D"/>
    <property type="match status" value="1"/>
</dbReference>
<proteinExistence type="predicted"/>
<dbReference type="SMART" id="SM00474">
    <property type="entry name" value="35EXOc"/>
    <property type="match status" value="1"/>
</dbReference>
<dbReference type="CDD" id="cd06142">
    <property type="entry name" value="RNaseD_exo"/>
    <property type="match status" value="1"/>
</dbReference>
<dbReference type="EMBL" id="JBIASD010000018">
    <property type="protein sequence ID" value="MFF3669010.1"/>
    <property type="molecule type" value="Genomic_DNA"/>
</dbReference>
<dbReference type="RefSeq" id="WP_387414832.1">
    <property type="nucleotide sequence ID" value="NZ_JBIASD010000018.1"/>
</dbReference>
<dbReference type="InterPro" id="IPR041605">
    <property type="entry name" value="Exo_C"/>
</dbReference>
<dbReference type="Gene3D" id="1.10.150.80">
    <property type="entry name" value="HRDC domain"/>
    <property type="match status" value="2"/>
</dbReference>
<dbReference type="InterPro" id="IPR012337">
    <property type="entry name" value="RNaseH-like_sf"/>
</dbReference>
<comment type="caution">
    <text evidence="3">The sequence shown here is derived from an EMBL/GenBank/DDBJ whole genome shotgun (WGS) entry which is preliminary data.</text>
</comment>
<keyword evidence="4" id="KW-1185">Reference proteome</keyword>
<accession>A0ABW6SVJ7</accession>
<organism evidence="3 4">
    <name type="scientific">Microtetraspora malaysiensis</name>
    <dbReference type="NCBI Taxonomy" id="161358"/>
    <lineage>
        <taxon>Bacteria</taxon>
        <taxon>Bacillati</taxon>
        <taxon>Actinomycetota</taxon>
        <taxon>Actinomycetes</taxon>
        <taxon>Streptosporangiales</taxon>
        <taxon>Streptosporangiaceae</taxon>
        <taxon>Microtetraspora</taxon>
    </lineage>
</organism>
<name>A0ABW6SVJ7_9ACTN</name>
<dbReference type="InterPro" id="IPR036397">
    <property type="entry name" value="RNaseH_sf"/>
</dbReference>
<sequence>MTEPEIQLLLEPREGIPPVIEDDAALAAVVRAFAAGSGPIAVDAERASGYRYSGRAYLVQLRRNGSGTALIDPVACPDLTALHEAVVDHEIVLHAATQDLPCLTELGFRPRRLFDTELAGRLLGYERVGLGTMVEVVLGLRLEKGHSAADWSNRPLPMDWLRYAALDVEVLVELRDALSAELTSSGKLEWAMEEFSSILAAPAASPRSDPWRRTSGIHRVRSLRGLAVVRELWTLRDEIAREIDLAPGRVLPDSAIVQAALDQPRTTKALTEIAPFTGRSARRHLRSWLTAVTRGRTLPDPDLPQPMGPGDGPPPANRWADRDPAAARRLAAARAVIAALADEHRMPTENLLQPDAVRRLTWEPPADLSEESIVARLAELGARQWQIALTAVPMAKALQRLDAKSTG</sequence>
<dbReference type="Gene3D" id="3.30.420.10">
    <property type="entry name" value="Ribonuclease H-like superfamily/Ribonuclease H"/>
    <property type="match status" value="1"/>
</dbReference>
<dbReference type="Pfam" id="PF00570">
    <property type="entry name" value="HRDC"/>
    <property type="match status" value="1"/>
</dbReference>